<dbReference type="PANTHER" id="PTHR30244:SF34">
    <property type="entry name" value="DTDP-4-AMINO-4,6-DIDEOXYGALACTOSE TRANSAMINASE"/>
    <property type="match status" value="1"/>
</dbReference>
<evidence type="ECO:0000259" key="4">
    <source>
        <dbReference type="Pfam" id="PF17836"/>
    </source>
</evidence>
<keyword evidence="3" id="KW-0663">Pyridoxal phosphate</keyword>
<evidence type="ECO:0000256" key="3">
    <source>
        <dbReference type="RuleBase" id="RU004508"/>
    </source>
</evidence>
<evidence type="ECO:0000313" key="5">
    <source>
        <dbReference type="EMBL" id="VYT07408.1"/>
    </source>
</evidence>
<proteinExistence type="inferred from homology"/>
<dbReference type="AlphaFoldDB" id="A0A6N2TP81"/>
<evidence type="ECO:0000256" key="1">
    <source>
        <dbReference type="ARBA" id="ARBA00037999"/>
    </source>
</evidence>
<dbReference type="Gene3D" id="2.160.10.10">
    <property type="entry name" value="Hexapeptide repeat proteins"/>
    <property type="match status" value="1"/>
</dbReference>
<feature type="domain" description="PglD N-terminal" evidence="4">
    <location>
        <begin position="4"/>
        <end position="81"/>
    </location>
</feature>
<dbReference type="GO" id="GO:0008483">
    <property type="term" value="F:transaminase activity"/>
    <property type="evidence" value="ECO:0007669"/>
    <property type="project" value="UniProtKB-KW"/>
</dbReference>
<dbReference type="InterPro" id="IPR011004">
    <property type="entry name" value="Trimer_LpxA-like_sf"/>
</dbReference>
<dbReference type="InterPro" id="IPR015424">
    <property type="entry name" value="PyrdxlP-dep_Trfase"/>
</dbReference>
<dbReference type="EC" id="2.6.1.-" evidence="5"/>
<gene>
    <name evidence="5" type="primary">epsN</name>
    <name evidence="5" type="ORF">AMLFYP55_00511</name>
</gene>
<feature type="site" description="Increases basicity of active site His" evidence="2">
    <location>
        <position position="143"/>
    </location>
</feature>
<protein>
    <submittedName>
        <fullName evidence="5">Pyridoxal phosphate-dependent aminotransferase EpsN</fullName>
        <ecNumber evidence="5">2.6.1.-</ecNumber>
    </submittedName>
</protein>
<dbReference type="SUPFAM" id="SSF51161">
    <property type="entry name" value="Trimeric LpxA-like enzymes"/>
    <property type="match status" value="1"/>
</dbReference>
<dbReference type="InterPro" id="IPR015422">
    <property type="entry name" value="PyrdxlP-dep_Trfase_small"/>
</dbReference>
<sequence>MKKNIAIIGAGGFGRETACCLRAINGESPSWNLIGFFDDGVAAGTENEYGRVLGTVEDLNAWKEPLSVVIAIASPRALERISGLLDNPLLDFPNIIAPDVKFYDRGRVAMGKGNVISFGHIFSCHVDMGDFNLFSCGSLIGHDVTLGNWNVVANGCKVSGGVTLGNANFLGAASVVLPCRTVKENVVLGANSILVRDALVGGTYAGCPAVLKKKPSPAPEKKSTVWLSLACTGEAEERFVHEAFESKWVTTVGPNVDAFERELEEYLGETHVVALASGTSALHLGLVMLGVGPGDEVLCQSMTFAASANPIIYQGASPVFVDSEEKTWNMSPEMLEEAIRDRIRQTGRTPKAIIPVDLYGMPASMGEIMEIAGKYGIPVLEDAAEALGSEYRGRKCGVFGTYGAFSFNGNKIITTSGGGALCCPDEESRNRVKFYATQARDQAPHYEHTRIGYNYRLSNVCAGIGRGQMLSLPSFLEKRRGIHEEYRRRLSGVPGLSLLENPDSRYHSNHWLTCVQVNPEEARFDRETLRLALQKAGVESRPLWKPMHLQPVFRSCPFYGSGVSDRLFEEGLCLPSGASLAGEDMDRIIDVLLNL</sequence>
<dbReference type="InterPro" id="IPR020019">
    <property type="entry name" value="AcTrfase_PglD-like"/>
</dbReference>
<dbReference type="GO" id="GO:0030170">
    <property type="term" value="F:pyridoxal phosphate binding"/>
    <property type="evidence" value="ECO:0007669"/>
    <property type="project" value="TreeGrafter"/>
</dbReference>
<keyword evidence="5" id="KW-0032">Aminotransferase</keyword>
<dbReference type="CDD" id="cd00616">
    <property type="entry name" value="AHBA_syn"/>
    <property type="match status" value="1"/>
</dbReference>
<evidence type="ECO:0000256" key="2">
    <source>
        <dbReference type="PIRSR" id="PIRSR620019-1"/>
    </source>
</evidence>
<reference evidence="5" key="1">
    <citation type="submission" date="2019-11" db="EMBL/GenBank/DDBJ databases">
        <authorList>
            <person name="Feng L."/>
        </authorList>
    </citation>
    <scope>NUCLEOTIDE SEQUENCE</scope>
    <source>
        <strain evidence="5">AMuciniphilaLFYP55</strain>
    </source>
</reference>
<dbReference type="EMBL" id="CACRSS010000016">
    <property type="protein sequence ID" value="VYT07408.1"/>
    <property type="molecule type" value="Genomic_DNA"/>
</dbReference>
<dbReference type="InterPro" id="IPR041561">
    <property type="entry name" value="PglD_N"/>
</dbReference>
<name>A0A6N2TP81_9BACT</name>
<feature type="active site" description="Proton acceptor" evidence="2">
    <location>
        <position position="142"/>
    </location>
</feature>
<dbReference type="Pfam" id="PF17836">
    <property type="entry name" value="PglD_N"/>
    <property type="match status" value="1"/>
</dbReference>
<dbReference type="Gene3D" id="3.40.50.20">
    <property type="match status" value="1"/>
</dbReference>
<dbReference type="Gene3D" id="3.90.1150.10">
    <property type="entry name" value="Aspartate Aminotransferase, domain 1"/>
    <property type="match status" value="1"/>
</dbReference>
<dbReference type="InterPro" id="IPR000653">
    <property type="entry name" value="DegT/StrS_aminotransferase"/>
</dbReference>
<dbReference type="PANTHER" id="PTHR30244">
    <property type="entry name" value="TRANSAMINASE"/>
    <property type="match status" value="1"/>
</dbReference>
<organism evidence="5">
    <name type="scientific">Akkermansia muciniphila</name>
    <dbReference type="NCBI Taxonomy" id="239935"/>
    <lineage>
        <taxon>Bacteria</taxon>
        <taxon>Pseudomonadati</taxon>
        <taxon>Verrucomicrobiota</taxon>
        <taxon>Verrucomicrobiia</taxon>
        <taxon>Verrucomicrobiales</taxon>
        <taxon>Akkermansiaceae</taxon>
        <taxon>Akkermansia</taxon>
    </lineage>
</organism>
<comment type="similarity">
    <text evidence="1 3">Belongs to the DegT/DnrJ/EryC1 family.</text>
</comment>
<dbReference type="GO" id="GO:0000271">
    <property type="term" value="P:polysaccharide biosynthetic process"/>
    <property type="evidence" value="ECO:0007669"/>
    <property type="project" value="TreeGrafter"/>
</dbReference>
<dbReference type="CDD" id="cd03360">
    <property type="entry name" value="LbH_AT_putative"/>
    <property type="match status" value="1"/>
</dbReference>
<dbReference type="Gene3D" id="3.40.640.10">
    <property type="entry name" value="Type I PLP-dependent aspartate aminotransferase-like (Major domain)"/>
    <property type="match status" value="1"/>
</dbReference>
<keyword evidence="5" id="KW-0808">Transferase</keyword>
<dbReference type="InterPro" id="IPR015421">
    <property type="entry name" value="PyrdxlP-dep_Trfase_major"/>
</dbReference>
<dbReference type="SUPFAM" id="SSF53383">
    <property type="entry name" value="PLP-dependent transferases"/>
    <property type="match status" value="1"/>
</dbReference>
<dbReference type="Pfam" id="PF01041">
    <property type="entry name" value="DegT_DnrJ_EryC1"/>
    <property type="match status" value="1"/>
</dbReference>
<accession>A0A6N2TP81</accession>